<comment type="caution">
    <text evidence="3">The sequence shown here is derived from an EMBL/GenBank/DDBJ whole genome shotgun (WGS) entry which is preliminary data.</text>
</comment>
<dbReference type="SMART" id="SM00052">
    <property type="entry name" value="EAL"/>
    <property type="match status" value="1"/>
</dbReference>
<evidence type="ECO:0000259" key="2">
    <source>
        <dbReference type="PROSITE" id="PS50883"/>
    </source>
</evidence>
<dbReference type="InterPro" id="IPR050706">
    <property type="entry name" value="Cyclic-di-GMP_PDE-like"/>
</dbReference>
<dbReference type="InterPro" id="IPR001633">
    <property type="entry name" value="EAL_dom"/>
</dbReference>
<organism evidence="3 4">
    <name type="scientific">Massilia cavernae</name>
    <dbReference type="NCBI Taxonomy" id="2320864"/>
    <lineage>
        <taxon>Bacteria</taxon>
        <taxon>Pseudomonadati</taxon>
        <taxon>Pseudomonadota</taxon>
        <taxon>Betaproteobacteria</taxon>
        <taxon>Burkholderiales</taxon>
        <taxon>Oxalobacteraceae</taxon>
        <taxon>Telluria group</taxon>
        <taxon>Massilia</taxon>
    </lineage>
</organism>
<feature type="transmembrane region" description="Helical" evidence="1">
    <location>
        <begin position="63"/>
        <end position="82"/>
    </location>
</feature>
<dbReference type="InterPro" id="IPR035919">
    <property type="entry name" value="EAL_sf"/>
</dbReference>
<dbReference type="SUPFAM" id="SSF141868">
    <property type="entry name" value="EAL domain-like"/>
    <property type="match status" value="1"/>
</dbReference>
<feature type="domain" description="EAL" evidence="2">
    <location>
        <begin position="85"/>
        <end position="210"/>
    </location>
</feature>
<dbReference type="CDD" id="cd01948">
    <property type="entry name" value="EAL"/>
    <property type="match status" value="1"/>
</dbReference>
<evidence type="ECO:0000313" key="4">
    <source>
        <dbReference type="Proteomes" id="UP000284006"/>
    </source>
</evidence>
<accession>A0A418XQD3</accession>
<evidence type="ECO:0000256" key="1">
    <source>
        <dbReference type="SAM" id="Phobius"/>
    </source>
</evidence>
<dbReference type="Proteomes" id="UP000284006">
    <property type="component" value="Unassembled WGS sequence"/>
</dbReference>
<dbReference type="EMBL" id="QYUP01000126">
    <property type="protein sequence ID" value="RJG14635.1"/>
    <property type="molecule type" value="Genomic_DNA"/>
</dbReference>
<name>A0A418XQD3_9BURK</name>
<dbReference type="AlphaFoldDB" id="A0A418XQD3"/>
<dbReference type="PANTHER" id="PTHR33121">
    <property type="entry name" value="CYCLIC DI-GMP PHOSPHODIESTERASE PDEF"/>
    <property type="match status" value="1"/>
</dbReference>
<keyword evidence="1" id="KW-0472">Membrane</keyword>
<reference evidence="3 4" key="1">
    <citation type="submission" date="2018-09" db="EMBL/GenBank/DDBJ databases">
        <authorList>
            <person name="Zhu H."/>
        </authorList>
    </citation>
    <scope>NUCLEOTIDE SEQUENCE [LARGE SCALE GENOMIC DNA]</scope>
    <source>
        <strain evidence="3 4">K1S02-61</strain>
    </source>
</reference>
<gene>
    <name evidence="3" type="ORF">D3872_16815</name>
</gene>
<proteinExistence type="predicted"/>
<dbReference type="GO" id="GO:0071111">
    <property type="term" value="F:cyclic-guanylate-specific phosphodiesterase activity"/>
    <property type="evidence" value="ECO:0007669"/>
    <property type="project" value="InterPro"/>
</dbReference>
<sequence length="210" mass="23131">MPPFLTAKNVKPFYSQSNRTEITFLGGQHVVAVAKSSRYLTAAVAAVPVDYLSSRTKEAARRLVPAGVVAGLVLATSVLLLARMQLSIPSAIRAGLKRREFFLLYQPIVDLQTGEVVGAEALIRWQRSEGELVGPEMFIPIVEKDELILELTRRVFELVAHDTGDFLKRHPGFHIAVNLPAADLHSPQLAATLDPCLQRLAPRRATWSSK</sequence>
<dbReference type="PANTHER" id="PTHR33121:SF79">
    <property type="entry name" value="CYCLIC DI-GMP PHOSPHODIESTERASE PDED-RELATED"/>
    <property type="match status" value="1"/>
</dbReference>
<keyword evidence="1" id="KW-1133">Transmembrane helix</keyword>
<evidence type="ECO:0000313" key="3">
    <source>
        <dbReference type="EMBL" id="RJG14635.1"/>
    </source>
</evidence>
<dbReference type="Pfam" id="PF00563">
    <property type="entry name" value="EAL"/>
    <property type="match status" value="1"/>
</dbReference>
<keyword evidence="4" id="KW-1185">Reference proteome</keyword>
<protein>
    <submittedName>
        <fullName evidence="3">EAL domain-containing protein</fullName>
    </submittedName>
</protein>
<dbReference type="OrthoDB" id="9813903at2"/>
<dbReference type="PROSITE" id="PS50883">
    <property type="entry name" value="EAL"/>
    <property type="match status" value="1"/>
</dbReference>
<dbReference type="Gene3D" id="3.20.20.450">
    <property type="entry name" value="EAL domain"/>
    <property type="match status" value="1"/>
</dbReference>
<keyword evidence="1" id="KW-0812">Transmembrane</keyword>